<sequence length="54" mass="6008">MINHCPAFIFFIFVFVFSFLVYLTNFMQGTAKTSSGAFSKSQDSPSGPSLFQIC</sequence>
<keyword evidence="2" id="KW-1133">Transmembrane helix</keyword>
<organism evidence="3 4">
    <name type="scientific">Choiromyces venosus 120613-1</name>
    <dbReference type="NCBI Taxonomy" id="1336337"/>
    <lineage>
        <taxon>Eukaryota</taxon>
        <taxon>Fungi</taxon>
        <taxon>Dikarya</taxon>
        <taxon>Ascomycota</taxon>
        <taxon>Pezizomycotina</taxon>
        <taxon>Pezizomycetes</taxon>
        <taxon>Pezizales</taxon>
        <taxon>Tuberaceae</taxon>
        <taxon>Choiromyces</taxon>
    </lineage>
</organism>
<gene>
    <name evidence="3" type="ORF">L873DRAFT_1802382</name>
</gene>
<evidence type="ECO:0000256" key="2">
    <source>
        <dbReference type="SAM" id="Phobius"/>
    </source>
</evidence>
<keyword evidence="2" id="KW-0472">Membrane</keyword>
<proteinExistence type="predicted"/>
<evidence type="ECO:0000313" key="3">
    <source>
        <dbReference type="EMBL" id="RPB02427.1"/>
    </source>
</evidence>
<evidence type="ECO:0000256" key="1">
    <source>
        <dbReference type="SAM" id="MobiDB-lite"/>
    </source>
</evidence>
<dbReference type="Proteomes" id="UP000276215">
    <property type="component" value="Unassembled WGS sequence"/>
</dbReference>
<keyword evidence="4" id="KW-1185">Reference proteome</keyword>
<dbReference type="EMBL" id="ML120368">
    <property type="protein sequence ID" value="RPB02427.1"/>
    <property type="molecule type" value="Genomic_DNA"/>
</dbReference>
<keyword evidence="2" id="KW-0812">Transmembrane</keyword>
<evidence type="ECO:0008006" key="5">
    <source>
        <dbReference type="Google" id="ProtNLM"/>
    </source>
</evidence>
<protein>
    <recommendedName>
        <fullName evidence="5">ATP synthase F0 subunit 8</fullName>
    </recommendedName>
</protein>
<dbReference type="AlphaFoldDB" id="A0A3N4JW51"/>
<name>A0A3N4JW51_9PEZI</name>
<reference evidence="3 4" key="1">
    <citation type="journal article" date="2018" name="Nat. Ecol. Evol.">
        <title>Pezizomycetes genomes reveal the molecular basis of ectomycorrhizal truffle lifestyle.</title>
        <authorList>
            <person name="Murat C."/>
            <person name="Payen T."/>
            <person name="Noel B."/>
            <person name="Kuo A."/>
            <person name="Morin E."/>
            <person name="Chen J."/>
            <person name="Kohler A."/>
            <person name="Krizsan K."/>
            <person name="Balestrini R."/>
            <person name="Da Silva C."/>
            <person name="Montanini B."/>
            <person name="Hainaut M."/>
            <person name="Levati E."/>
            <person name="Barry K.W."/>
            <person name="Belfiori B."/>
            <person name="Cichocki N."/>
            <person name="Clum A."/>
            <person name="Dockter R.B."/>
            <person name="Fauchery L."/>
            <person name="Guy J."/>
            <person name="Iotti M."/>
            <person name="Le Tacon F."/>
            <person name="Lindquist E.A."/>
            <person name="Lipzen A."/>
            <person name="Malagnac F."/>
            <person name="Mello A."/>
            <person name="Molinier V."/>
            <person name="Miyauchi S."/>
            <person name="Poulain J."/>
            <person name="Riccioni C."/>
            <person name="Rubini A."/>
            <person name="Sitrit Y."/>
            <person name="Splivallo R."/>
            <person name="Traeger S."/>
            <person name="Wang M."/>
            <person name="Zifcakova L."/>
            <person name="Wipf D."/>
            <person name="Zambonelli A."/>
            <person name="Paolocci F."/>
            <person name="Nowrousian M."/>
            <person name="Ottonello S."/>
            <person name="Baldrian P."/>
            <person name="Spatafora J.W."/>
            <person name="Henrissat B."/>
            <person name="Nagy L.G."/>
            <person name="Aury J.M."/>
            <person name="Wincker P."/>
            <person name="Grigoriev I.V."/>
            <person name="Bonfante P."/>
            <person name="Martin F.M."/>
        </authorList>
    </citation>
    <scope>NUCLEOTIDE SEQUENCE [LARGE SCALE GENOMIC DNA]</scope>
    <source>
        <strain evidence="3 4">120613-1</strain>
    </source>
</reference>
<evidence type="ECO:0000313" key="4">
    <source>
        <dbReference type="Proteomes" id="UP000276215"/>
    </source>
</evidence>
<feature type="transmembrane region" description="Helical" evidence="2">
    <location>
        <begin position="6"/>
        <end position="24"/>
    </location>
</feature>
<accession>A0A3N4JW51</accession>
<feature type="region of interest" description="Disordered" evidence="1">
    <location>
        <begin position="33"/>
        <end position="54"/>
    </location>
</feature>